<accession>A0ABV5FW41</accession>
<evidence type="ECO:0000313" key="3">
    <source>
        <dbReference type="EMBL" id="MFB9074993.1"/>
    </source>
</evidence>
<sequence>MAHGATAGGLRGDRPPAPVYRGRFCPGRRGHAGRRVAGVAPGCLLGLDRHCLRRGPSRRTTPAADDHGVDGSGRHRAVGRAGHPPWR</sequence>
<proteinExistence type="predicted"/>
<feature type="region of interest" description="Disordered" evidence="1">
    <location>
        <begin position="53"/>
        <end position="87"/>
    </location>
</feature>
<feature type="region of interest" description="Disordered" evidence="1">
    <location>
        <begin position="1"/>
        <end position="21"/>
    </location>
</feature>
<protein>
    <submittedName>
        <fullName evidence="2">Uncharacterized protein</fullName>
    </submittedName>
</protein>
<evidence type="ECO:0000313" key="4">
    <source>
        <dbReference type="Proteomes" id="UP001589575"/>
    </source>
</evidence>
<evidence type="ECO:0000313" key="2">
    <source>
        <dbReference type="EMBL" id="MFB9070855.1"/>
    </source>
</evidence>
<dbReference type="EMBL" id="JBHMFI010000001">
    <property type="protein sequence ID" value="MFB9070855.1"/>
    <property type="molecule type" value="Genomic_DNA"/>
</dbReference>
<dbReference type="Proteomes" id="UP001589575">
    <property type="component" value="Unassembled WGS sequence"/>
</dbReference>
<name>A0ABV5FW41_9MICC</name>
<reference evidence="2 4" key="1">
    <citation type="submission" date="2024-09" db="EMBL/GenBank/DDBJ databases">
        <authorList>
            <person name="Sun Q."/>
            <person name="Mori K."/>
        </authorList>
    </citation>
    <scope>NUCLEOTIDE SEQUENCE [LARGE SCALE GENOMIC DNA]</scope>
    <source>
        <strain evidence="2 4">CCM 7609</strain>
    </source>
</reference>
<feature type="compositionally biased region" description="Basic and acidic residues" evidence="1">
    <location>
        <begin position="64"/>
        <end position="73"/>
    </location>
</feature>
<dbReference type="EMBL" id="JBHMFI010000006">
    <property type="protein sequence ID" value="MFB9074993.1"/>
    <property type="molecule type" value="Genomic_DNA"/>
</dbReference>
<keyword evidence="4" id="KW-1185">Reference proteome</keyword>
<comment type="caution">
    <text evidence="2">The sequence shown here is derived from an EMBL/GenBank/DDBJ whole genome shotgun (WGS) entry which is preliminary data.</text>
</comment>
<organism evidence="2 4">
    <name type="scientific">Citricoccus parietis</name>
    <dbReference type="NCBI Taxonomy" id="592307"/>
    <lineage>
        <taxon>Bacteria</taxon>
        <taxon>Bacillati</taxon>
        <taxon>Actinomycetota</taxon>
        <taxon>Actinomycetes</taxon>
        <taxon>Micrococcales</taxon>
        <taxon>Micrococcaceae</taxon>
        <taxon>Citricoccus</taxon>
    </lineage>
</organism>
<evidence type="ECO:0000256" key="1">
    <source>
        <dbReference type="SAM" id="MobiDB-lite"/>
    </source>
</evidence>
<gene>
    <name evidence="2" type="ORF">ACFFX0_06460</name>
    <name evidence="3" type="ORF">ACFFX0_28920</name>
</gene>
<feature type="compositionally biased region" description="Gly residues" evidence="1">
    <location>
        <begin position="1"/>
        <end position="10"/>
    </location>
</feature>